<keyword evidence="3" id="KW-1185">Reference proteome</keyword>
<keyword evidence="1" id="KW-0472">Membrane</keyword>
<dbReference type="RefSeq" id="WP_093922768.1">
    <property type="nucleotide sequence ID" value="NZ_FOMW01000003.1"/>
</dbReference>
<gene>
    <name evidence="2" type="ORF">SAMN04488523_103144</name>
</gene>
<organism evidence="2 3">
    <name type="scientific">Sulfitobacter brevis</name>
    <dbReference type="NCBI Taxonomy" id="74348"/>
    <lineage>
        <taxon>Bacteria</taxon>
        <taxon>Pseudomonadati</taxon>
        <taxon>Pseudomonadota</taxon>
        <taxon>Alphaproteobacteria</taxon>
        <taxon>Rhodobacterales</taxon>
        <taxon>Roseobacteraceae</taxon>
        <taxon>Sulfitobacter</taxon>
    </lineage>
</organism>
<dbReference type="OrthoDB" id="7726926at2"/>
<evidence type="ECO:0000313" key="2">
    <source>
        <dbReference type="EMBL" id="SFD86546.1"/>
    </source>
</evidence>
<dbReference type="AlphaFoldDB" id="A0A1I1VU27"/>
<evidence type="ECO:0000313" key="3">
    <source>
        <dbReference type="Proteomes" id="UP000198977"/>
    </source>
</evidence>
<dbReference type="STRING" id="74348.SAMN04488523_103144"/>
<proteinExistence type="predicted"/>
<name>A0A1I1VU27_9RHOB</name>
<keyword evidence="1" id="KW-1133">Transmembrane helix</keyword>
<keyword evidence="1" id="KW-0812">Transmembrane</keyword>
<dbReference type="EMBL" id="FOMW01000003">
    <property type="protein sequence ID" value="SFD86546.1"/>
    <property type="molecule type" value="Genomic_DNA"/>
</dbReference>
<accession>A0A1I1VU27</accession>
<dbReference type="Proteomes" id="UP000198977">
    <property type="component" value="Unassembled WGS sequence"/>
</dbReference>
<evidence type="ECO:0000256" key="1">
    <source>
        <dbReference type="SAM" id="Phobius"/>
    </source>
</evidence>
<feature type="transmembrane region" description="Helical" evidence="1">
    <location>
        <begin position="26"/>
        <end position="44"/>
    </location>
</feature>
<reference evidence="2 3" key="1">
    <citation type="submission" date="2016-10" db="EMBL/GenBank/DDBJ databases">
        <authorList>
            <person name="de Groot N.N."/>
        </authorList>
    </citation>
    <scope>NUCLEOTIDE SEQUENCE [LARGE SCALE GENOMIC DNA]</scope>
    <source>
        <strain evidence="2 3">DSM 11443</strain>
    </source>
</reference>
<protein>
    <submittedName>
        <fullName evidence="2">Uncharacterized protein</fullName>
    </submittedName>
</protein>
<sequence length="67" mass="7301">MSIMSGQTGKFASTPEVEIVSSKSHLIFVAVGMLIVIGGLWVLYNFDAPYHPEIPVSDSQQFQISDS</sequence>